<keyword evidence="1" id="KW-1133">Transmembrane helix</keyword>
<gene>
    <name evidence="4" type="ORF">HHL17_23225</name>
</gene>
<keyword evidence="5" id="KW-1185">Reference proteome</keyword>
<keyword evidence="1" id="KW-0472">Membrane</keyword>
<dbReference type="PANTHER" id="PTHR30273:SF2">
    <property type="entry name" value="PROTEIN FECR"/>
    <property type="match status" value="1"/>
</dbReference>
<dbReference type="EMBL" id="JABBGC010000002">
    <property type="protein sequence ID" value="NML40130.1"/>
    <property type="molecule type" value="Genomic_DNA"/>
</dbReference>
<evidence type="ECO:0000259" key="2">
    <source>
        <dbReference type="Pfam" id="PF04773"/>
    </source>
</evidence>
<feature type="domain" description="FecR protein" evidence="2">
    <location>
        <begin position="134"/>
        <end position="221"/>
    </location>
</feature>
<dbReference type="Gene3D" id="2.60.120.1440">
    <property type="match status" value="1"/>
</dbReference>
<keyword evidence="1" id="KW-0812">Transmembrane</keyword>
<evidence type="ECO:0000256" key="1">
    <source>
        <dbReference type="SAM" id="Phobius"/>
    </source>
</evidence>
<dbReference type="InterPro" id="IPR032508">
    <property type="entry name" value="FecR_C"/>
</dbReference>
<dbReference type="PIRSF" id="PIRSF018266">
    <property type="entry name" value="FecR"/>
    <property type="match status" value="1"/>
</dbReference>
<name>A0A848GU16_9BACT</name>
<evidence type="ECO:0000313" key="4">
    <source>
        <dbReference type="EMBL" id="NML40130.1"/>
    </source>
</evidence>
<reference evidence="4 5" key="1">
    <citation type="submission" date="2020-04" db="EMBL/GenBank/DDBJ databases">
        <title>Chitinophaga sp. G-6-1-13 sp. nov., isolated from soil.</title>
        <authorList>
            <person name="Dahal R.H."/>
            <person name="Chaudhary D.K."/>
        </authorList>
    </citation>
    <scope>NUCLEOTIDE SEQUENCE [LARGE SCALE GENOMIC DNA]</scope>
    <source>
        <strain evidence="4 5">G-6-1-13</strain>
    </source>
</reference>
<dbReference type="PANTHER" id="PTHR30273">
    <property type="entry name" value="PERIPLASMIC SIGNAL SENSOR AND SIGMA FACTOR ACTIVATOR FECR-RELATED"/>
    <property type="match status" value="1"/>
</dbReference>
<dbReference type="InterPro" id="IPR006860">
    <property type="entry name" value="FecR"/>
</dbReference>
<dbReference type="Pfam" id="PF16344">
    <property type="entry name" value="FecR_C"/>
    <property type="match status" value="1"/>
</dbReference>
<dbReference type="InterPro" id="IPR012373">
    <property type="entry name" value="Ferrdict_sens_TM"/>
</dbReference>
<feature type="transmembrane region" description="Helical" evidence="1">
    <location>
        <begin position="87"/>
        <end position="106"/>
    </location>
</feature>
<proteinExistence type="predicted"/>
<feature type="domain" description="Protein FecR C-terminal" evidence="3">
    <location>
        <begin position="272"/>
        <end position="340"/>
    </location>
</feature>
<dbReference type="Gene3D" id="3.55.50.30">
    <property type="match status" value="1"/>
</dbReference>
<accession>A0A848GU16</accession>
<protein>
    <submittedName>
        <fullName evidence="4">DUF4974 domain-containing protein</fullName>
    </submittedName>
</protein>
<comment type="caution">
    <text evidence="4">The sequence shown here is derived from an EMBL/GenBank/DDBJ whole genome shotgun (WGS) entry which is preliminary data.</text>
</comment>
<evidence type="ECO:0000313" key="5">
    <source>
        <dbReference type="Proteomes" id="UP000583266"/>
    </source>
</evidence>
<sequence>MEQFYLLLEKFKKGQAGAADIAQLETLMQQGADESMKAAMLKAYLQSIADKQQVLPPDKTAAMLDRLHAAIETEAVAPVRKRPLRTILLPLSVAASVLVMVGAVYLKYQLNTANRKAATAPMASHHISNNGSDIKSLALADGSIIHLAPNSTLTWKDSTVEMQRRLILQGKADFMVHADTKRPFTVEAAGITVTALGTTFTVNTTLEENKVAVKLSEGKVRIHTTDNNEDVYLLPGEEYAINTITRSFDIKKSGSLGKAPASTTPEVNNVVLSFNNEPLDQAIHTLGAHFKTKICFQQEDVSALYFTGKVLKKDSLKSILAAICAMNQLELRATGDSIIISK</sequence>
<evidence type="ECO:0000259" key="3">
    <source>
        <dbReference type="Pfam" id="PF16344"/>
    </source>
</evidence>
<dbReference type="Proteomes" id="UP000583266">
    <property type="component" value="Unassembled WGS sequence"/>
</dbReference>
<organism evidence="4 5">
    <name type="scientific">Chitinophaga fulva</name>
    <dbReference type="NCBI Taxonomy" id="2728842"/>
    <lineage>
        <taxon>Bacteria</taxon>
        <taxon>Pseudomonadati</taxon>
        <taxon>Bacteroidota</taxon>
        <taxon>Chitinophagia</taxon>
        <taxon>Chitinophagales</taxon>
        <taxon>Chitinophagaceae</taxon>
        <taxon>Chitinophaga</taxon>
    </lineage>
</organism>
<dbReference type="AlphaFoldDB" id="A0A848GU16"/>
<dbReference type="Pfam" id="PF04773">
    <property type="entry name" value="FecR"/>
    <property type="match status" value="1"/>
</dbReference>
<dbReference type="RefSeq" id="WP_169227163.1">
    <property type="nucleotide sequence ID" value="NZ_JABBGC010000002.1"/>
</dbReference>
<dbReference type="GO" id="GO:0016989">
    <property type="term" value="F:sigma factor antagonist activity"/>
    <property type="evidence" value="ECO:0007669"/>
    <property type="project" value="TreeGrafter"/>
</dbReference>